<feature type="domain" description="RRM" evidence="4">
    <location>
        <begin position="36"/>
        <end position="95"/>
    </location>
</feature>
<feature type="compositionally biased region" description="Basic residues" evidence="3">
    <location>
        <begin position="1"/>
        <end position="14"/>
    </location>
</feature>
<dbReference type="PANTHER" id="PTHR23147">
    <property type="entry name" value="SERINE/ARGININE RICH SPLICING FACTOR"/>
    <property type="match status" value="1"/>
</dbReference>
<sequence>MSSKRKSRHDRRSRSSSSGSSRSRSHSQSSEEAEGVRLHVADLEGMGVSKHELQYVFDKYGPLKEIWVAKSPPCFAFVVFRDREDAEDALRATDGICFESEFEYHFVGVNTTHFSLSILWLHQLHIEHYVLMLSTRTSPGTHEIECCQIKGRISFLKMHPCKANLTTSSPYEFGGTRGTLERNLFFKLAHWQHQAGYTSQKAQ</sequence>
<dbReference type="InterPro" id="IPR035979">
    <property type="entry name" value="RBD_domain_sf"/>
</dbReference>
<evidence type="ECO:0000313" key="5">
    <source>
        <dbReference type="EMBL" id="CAG2057169.1"/>
    </source>
</evidence>
<evidence type="ECO:0000256" key="1">
    <source>
        <dbReference type="ARBA" id="ARBA00022884"/>
    </source>
</evidence>
<proteinExistence type="predicted"/>
<dbReference type="Proteomes" id="UP001153148">
    <property type="component" value="Unassembled WGS sequence"/>
</dbReference>
<name>A0ABN7NVI7_TIMPD</name>
<evidence type="ECO:0000256" key="2">
    <source>
        <dbReference type="PROSITE-ProRule" id="PRU00176"/>
    </source>
</evidence>
<accession>A0ABN7NVI7</accession>
<evidence type="ECO:0000313" key="6">
    <source>
        <dbReference type="Proteomes" id="UP001153148"/>
    </source>
</evidence>
<feature type="region of interest" description="Disordered" evidence="3">
    <location>
        <begin position="1"/>
        <end position="34"/>
    </location>
</feature>
<gene>
    <name evidence="5" type="ORF">TPAB3V08_LOCUS4148</name>
</gene>
<reference evidence="5" key="1">
    <citation type="submission" date="2021-03" db="EMBL/GenBank/DDBJ databases">
        <authorList>
            <person name="Tran Van P."/>
        </authorList>
    </citation>
    <scope>NUCLEOTIDE SEQUENCE</scope>
</reference>
<dbReference type="SMART" id="SM00360">
    <property type="entry name" value="RRM"/>
    <property type="match status" value="1"/>
</dbReference>
<dbReference type="InterPro" id="IPR012677">
    <property type="entry name" value="Nucleotide-bd_a/b_plait_sf"/>
</dbReference>
<dbReference type="SUPFAM" id="SSF54928">
    <property type="entry name" value="RNA-binding domain, RBD"/>
    <property type="match status" value="1"/>
</dbReference>
<protein>
    <recommendedName>
        <fullName evidence="4">RRM domain-containing protein</fullName>
    </recommendedName>
</protein>
<dbReference type="PROSITE" id="PS50102">
    <property type="entry name" value="RRM"/>
    <property type="match status" value="1"/>
</dbReference>
<keyword evidence="1 2" id="KW-0694">RNA-binding</keyword>
<dbReference type="InterPro" id="IPR050907">
    <property type="entry name" value="SRSF"/>
</dbReference>
<dbReference type="Pfam" id="PF00076">
    <property type="entry name" value="RRM_1"/>
    <property type="match status" value="1"/>
</dbReference>
<dbReference type="Gene3D" id="3.30.70.330">
    <property type="match status" value="1"/>
</dbReference>
<evidence type="ECO:0000256" key="3">
    <source>
        <dbReference type="SAM" id="MobiDB-lite"/>
    </source>
</evidence>
<dbReference type="InterPro" id="IPR000504">
    <property type="entry name" value="RRM_dom"/>
</dbReference>
<evidence type="ECO:0000259" key="4">
    <source>
        <dbReference type="PROSITE" id="PS50102"/>
    </source>
</evidence>
<organism evidence="5 6">
    <name type="scientific">Timema podura</name>
    <name type="common">Walking stick</name>
    <dbReference type="NCBI Taxonomy" id="61482"/>
    <lineage>
        <taxon>Eukaryota</taxon>
        <taxon>Metazoa</taxon>
        <taxon>Ecdysozoa</taxon>
        <taxon>Arthropoda</taxon>
        <taxon>Hexapoda</taxon>
        <taxon>Insecta</taxon>
        <taxon>Pterygota</taxon>
        <taxon>Neoptera</taxon>
        <taxon>Polyneoptera</taxon>
        <taxon>Phasmatodea</taxon>
        <taxon>Timematodea</taxon>
        <taxon>Timematoidea</taxon>
        <taxon>Timematidae</taxon>
        <taxon>Timema</taxon>
    </lineage>
</organism>
<feature type="compositionally biased region" description="Low complexity" evidence="3">
    <location>
        <begin position="15"/>
        <end position="30"/>
    </location>
</feature>
<keyword evidence="6" id="KW-1185">Reference proteome</keyword>
<comment type="caution">
    <text evidence="5">The sequence shown here is derived from an EMBL/GenBank/DDBJ whole genome shotgun (WGS) entry which is preliminary data.</text>
</comment>
<dbReference type="EMBL" id="CAJPIN010004960">
    <property type="protein sequence ID" value="CAG2057169.1"/>
    <property type="molecule type" value="Genomic_DNA"/>
</dbReference>